<dbReference type="HAMAP" id="MF_00109">
    <property type="entry name" value="Shikimate_kinase"/>
    <property type="match status" value="1"/>
</dbReference>
<feature type="binding site" evidence="11">
    <location>
        <position position="36"/>
    </location>
    <ligand>
        <name>substrate</name>
    </ligand>
</feature>
<dbReference type="GO" id="GO:0008652">
    <property type="term" value="P:amino acid biosynthetic process"/>
    <property type="evidence" value="ECO:0007669"/>
    <property type="project" value="UniProtKB-KW"/>
</dbReference>
<dbReference type="SUPFAM" id="SSF52540">
    <property type="entry name" value="P-loop containing nucleoside triphosphate hydrolases"/>
    <property type="match status" value="1"/>
</dbReference>
<dbReference type="GO" id="GO:0009423">
    <property type="term" value="P:chorismate biosynthetic process"/>
    <property type="evidence" value="ECO:0007669"/>
    <property type="project" value="UniProtKB-UniRule"/>
</dbReference>
<dbReference type="UniPathway" id="UPA00053">
    <property type="reaction ID" value="UER00088"/>
</dbReference>
<dbReference type="InterPro" id="IPR023000">
    <property type="entry name" value="Shikimate_kinase_CS"/>
</dbReference>
<dbReference type="Proteomes" id="UP000316471">
    <property type="component" value="Unassembled WGS sequence"/>
</dbReference>
<evidence type="ECO:0000256" key="5">
    <source>
        <dbReference type="ARBA" id="ARBA00022679"/>
    </source>
</evidence>
<gene>
    <name evidence="11" type="primary">aroK</name>
    <name evidence="12" type="ORF">IP93_02061</name>
</gene>
<comment type="caution">
    <text evidence="12">The sequence shown here is derived from an EMBL/GenBank/DDBJ whole genome shotgun (WGS) entry which is preliminary data.</text>
</comment>
<accession>A0A562LP90</accession>
<comment type="cofactor">
    <cofactor evidence="11">
        <name>Mg(2+)</name>
        <dbReference type="ChEBI" id="CHEBI:18420"/>
    </cofactor>
    <text evidence="11">Binds 1 Mg(2+) ion per subunit.</text>
</comment>
<evidence type="ECO:0000313" key="12">
    <source>
        <dbReference type="EMBL" id="TWI09444.1"/>
    </source>
</evidence>
<evidence type="ECO:0000256" key="2">
    <source>
        <dbReference type="ARBA" id="ARBA00006997"/>
    </source>
</evidence>
<dbReference type="InterPro" id="IPR027417">
    <property type="entry name" value="P-loop_NTPase"/>
</dbReference>
<comment type="subcellular location">
    <subcellularLocation>
        <location evidence="11">Cytoplasm</location>
    </subcellularLocation>
</comment>
<comment type="subunit">
    <text evidence="11">Monomer.</text>
</comment>
<dbReference type="InterPro" id="IPR000623">
    <property type="entry name" value="Shikimate_kinase/TSH1"/>
</dbReference>
<comment type="caution">
    <text evidence="11">Lacks conserved residue(s) required for the propagation of feature annotation.</text>
</comment>
<dbReference type="GO" id="GO:0005524">
    <property type="term" value="F:ATP binding"/>
    <property type="evidence" value="ECO:0007669"/>
    <property type="project" value="UniProtKB-UniRule"/>
</dbReference>
<evidence type="ECO:0000256" key="6">
    <source>
        <dbReference type="ARBA" id="ARBA00022741"/>
    </source>
</evidence>
<name>A0A562LP90_9GAMM</name>
<evidence type="ECO:0000256" key="11">
    <source>
        <dbReference type="HAMAP-Rule" id="MF_00109"/>
    </source>
</evidence>
<dbReference type="PROSITE" id="PS01128">
    <property type="entry name" value="SHIKIMATE_KINASE"/>
    <property type="match status" value="1"/>
</dbReference>
<evidence type="ECO:0000256" key="3">
    <source>
        <dbReference type="ARBA" id="ARBA00012154"/>
    </source>
</evidence>
<dbReference type="InterPro" id="IPR031322">
    <property type="entry name" value="Shikimate/glucono_kinase"/>
</dbReference>
<keyword evidence="11" id="KW-0479">Metal-binding</keyword>
<dbReference type="GO" id="GO:0004765">
    <property type="term" value="F:shikimate kinase activity"/>
    <property type="evidence" value="ECO:0007669"/>
    <property type="project" value="UniProtKB-UniRule"/>
</dbReference>
<feature type="binding site" evidence="11">
    <location>
        <position position="18"/>
    </location>
    <ligand>
        <name>Mg(2+)</name>
        <dbReference type="ChEBI" id="CHEBI:18420"/>
    </ligand>
</feature>
<feature type="binding site" evidence="11">
    <location>
        <position position="60"/>
    </location>
    <ligand>
        <name>substrate</name>
    </ligand>
</feature>
<keyword evidence="11" id="KW-0963">Cytoplasm</keyword>
<dbReference type="RefSeq" id="WP_144815293.1">
    <property type="nucleotide sequence ID" value="NZ_VLKP01000008.1"/>
</dbReference>
<dbReference type="PRINTS" id="PR01100">
    <property type="entry name" value="SHIKIMTKNASE"/>
</dbReference>
<keyword evidence="5 11" id="KW-0808">Transferase</keyword>
<keyword evidence="13" id="KW-1185">Reference proteome</keyword>
<keyword evidence="4 11" id="KW-0028">Amino-acid biosynthesis</keyword>
<evidence type="ECO:0000256" key="1">
    <source>
        <dbReference type="ARBA" id="ARBA00004842"/>
    </source>
</evidence>
<dbReference type="GO" id="GO:0000287">
    <property type="term" value="F:magnesium ion binding"/>
    <property type="evidence" value="ECO:0007669"/>
    <property type="project" value="UniProtKB-UniRule"/>
</dbReference>
<dbReference type="AlphaFoldDB" id="A0A562LP90"/>
<evidence type="ECO:0000313" key="13">
    <source>
        <dbReference type="Proteomes" id="UP000316471"/>
    </source>
</evidence>
<evidence type="ECO:0000256" key="10">
    <source>
        <dbReference type="ARBA" id="ARBA00048567"/>
    </source>
</evidence>
<comment type="catalytic activity">
    <reaction evidence="10 11">
        <text>shikimate + ATP = 3-phosphoshikimate + ADP + H(+)</text>
        <dbReference type="Rhea" id="RHEA:13121"/>
        <dbReference type="ChEBI" id="CHEBI:15378"/>
        <dbReference type="ChEBI" id="CHEBI:30616"/>
        <dbReference type="ChEBI" id="CHEBI:36208"/>
        <dbReference type="ChEBI" id="CHEBI:145989"/>
        <dbReference type="ChEBI" id="CHEBI:456216"/>
        <dbReference type="EC" id="2.7.1.71"/>
    </reaction>
</comment>
<comment type="pathway">
    <text evidence="1 11">Metabolic intermediate biosynthesis; chorismate biosynthesis; chorismate from D-erythrose 4-phosphate and phosphoenolpyruvate: step 5/7.</text>
</comment>
<keyword evidence="9 11" id="KW-0057">Aromatic amino acid biosynthesis</keyword>
<keyword evidence="6 11" id="KW-0547">Nucleotide-binding</keyword>
<dbReference type="GO" id="GO:0005829">
    <property type="term" value="C:cytosol"/>
    <property type="evidence" value="ECO:0007669"/>
    <property type="project" value="TreeGrafter"/>
</dbReference>
<dbReference type="PANTHER" id="PTHR21087:SF16">
    <property type="entry name" value="SHIKIMATE KINASE 1, CHLOROPLASTIC"/>
    <property type="match status" value="1"/>
</dbReference>
<evidence type="ECO:0000256" key="7">
    <source>
        <dbReference type="ARBA" id="ARBA00022777"/>
    </source>
</evidence>
<organism evidence="12 13">
    <name type="scientific">Aerolutibacter ruishenii</name>
    <dbReference type="NCBI Taxonomy" id="686800"/>
    <lineage>
        <taxon>Bacteria</taxon>
        <taxon>Pseudomonadati</taxon>
        <taxon>Pseudomonadota</taxon>
        <taxon>Gammaproteobacteria</taxon>
        <taxon>Lysobacterales</taxon>
        <taxon>Lysobacteraceae</taxon>
        <taxon>Aerolutibacter</taxon>
    </lineage>
</organism>
<feature type="binding site" evidence="11">
    <location>
        <begin position="14"/>
        <end position="19"/>
    </location>
    <ligand>
        <name>ATP</name>
        <dbReference type="ChEBI" id="CHEBI:30616"/>
    </ligand>
</feature>
<keyword evidence="11" id="KW-0460">Magnesium</keyword>
<evidence type="ECO:0000256" key="8">
    <source>
        <dbReference type="ARBA" id="ARBA00022840"/>
    </source>
</evidence>
<feature type="binding site" evidence="11">
    <location>
        <position position="120"/>
    </location>
    <ligand>
        <name>ATP</name>
        <dbReference type="ChEBI" id="CHEBI:30616"/>
    </ligand>
</feature>
<keyword evidence="8 11" id="KW-0067">ATP-binding</keyword>
<dbReference type="EC" id="2.7.1.71" evidence="3 11"/>
<sequence length="180" mass="19106">MNPAANLVLVGPMGAGKTTLGRALAARLGLRLQDVDSAVEQEAGASVTELFAREGEAGFRAREKAMLARLLKGEGVLIATGGGAVLDADNRQAMRARAFVVYLPVDVATQLVRLTGDGSRPLLARPDREQVLHDLATARSPLYREVADLVFDTHGLAADTAANRLVDRLANHWTRQGATA</sequence>
<feature type="binding site" evidence="11">
    <location>
        <position position="82"/>
    </location>
    <ligand>
        <name>substrate</name>
    </ligand>
</feature>
<dbReference type="Gene3D" id="3.40.50.300">
    <property type="entry name" value="P-loop containing nucleotide triphosphate hydrolases"/>
    <property type="match status" value="1"/>
</dbReference>
<reference evidence="12 13" key="1">
    <citation type="journal article" date="2015" name="Stand. Genomic Sci.">
        <title>Genomic Encyclopedia of Bacterial and Archaeal Type Strains, Phase III: the genomes of soil and plant-associated and newly described type strains.</title>
        <authorList>
            <person name="Whitman W.B."/>
            <person name="Woyke T."/>
            <person name="Klenk H.P."/>
            <person name="Zhou Y."/>
            <person name="Lilburn T.G."/>
            <person name="Beck B.J."/>
            <person name="De Vos P."/>
            <person name="Vandamme P."/>
            <person name="Eisen J.A."/>
            <person name="Garrity G."/>
            <person name="Hugenholtz P."/>
            <person name="Kyrpides N.C."/>
        </authorList>
    </citation>
    <scope>NUCLEOTIDE SEQUENCE [LARGE SCALE GENOMIC DNA]</scope>
    <source>
        <strain evidence="12 13">CGMCC 1.10136</strain>
    </source>
</reference>
<protein>
    <recommendedName>
        <fullName evidence="3 11">Shikimate kinase</fullName>
        <shortName evidence="11">SK</shortName>
        <ecNumber evidence="3 11">2.7.1.71</ecNumber>
    </recommendedName>
</protein>
<comment type="similarity">
    <text evidence="2 11">Belongs to the shikimate kinase family.</text>
</comment>
<evidence type="ECO:0000256" key="9">
    <source>
        <dbReference type="ARBA" id="ARBA00023141"/>
    </source>
</evidence>
<keyword evidence="7 11" id="KW-0418">Kinase</keyword>
<proteinExistence type="inferred from homology"/>
<dbReference type="EMBL" id="VLKP01000008">
    <property type="protein sequence ID" value="TWI09444.1"/>
    <property type="molecule type" value="Genomic_DNA"/>
</dbReference>
<dbReference type="OrthoDB" id="9800332at2"/>
<dbReference type="PANTHER" id="PTHR21087">
    <property type="entry name" value="SHIKIMATE KINASE"/>
    <property type="match status" value="1"/>
</dbReference>
<dbReference type="GO" id="GO:0009073">
    <property type="term" value="P:aromatic amino acid family biosynthetic process"/>
    <property type="evidence" value="ECO:0007669"/>
    <property type="project" value="UniProtKB-KW"/>
</dbReference>
<feature type="binding site" evidence="11">
    <location>
        <position position="139"/>
    </location>
    <ligand>
        <name>substrate</name>
    </ligand>
</feature>
<dbReference type="Pfam" id="PF01202">
    <property type="entry name" value="SKI"/>
    <property type="match status" value="1"/>
</dbReference>
<comment type="function">
    <text evidence="11">Catalyzes the specific phosphorylation of the 3-hydroxyl group of shikimic acid using ATP as a cosubstrate.</text>
</comment>
<dbReference type="CDD" id="cd00464">
    <property type="entry name" value="SK"/>
    <property type="match status" value="1"/>
</dbReference>
<evidence type="ECO:0000256" key="4">
    <source>
        <dbReference type="ARBA" id="ARBA00022605"/>
    </source>
</evidence>